<gene>
    <name evidence="3" type="ORF">GPLA_0406</name>
</gene>
<dbReference type="InterPro" id="IPR043128">
    <property type="entry name" value="Rev_trsase/Diguanyl_cyclase"/>
</dbReference>
<dbReference type="RefSeq" id="WP_007103130.1">
    <property type="nucleotide sequence ID" value="NZ_BAER01000016.1"/>
</dbReference>
<dbReference type="InterPro" id="IPR035919">
    <property type="entry name" value="EAL_sf"/>
</dbReference>
<dbReference type="PANTHER" id="PTHR33121:SF70">
    <property type="entry name" value="SIGNALING PROTEIN YKOW"/>
    <property type="match status" value="1"/>
</dbReference>
<dbReference type="STRING" id="1129793.GPLA_0406"/>
<feature type="domain" description="EAL" evidence="2">
    <location>
        <begin position="494"/>
        <end position="747"/>
    </location>
</feature>
<dbReference type="InterPro" id="IPR050706">
    <property type="entry name" value="Cyclic-di-GMP_PDE-like"/>
</dbReference>
<dbReference type="InterPro" id="IPR000160">
    <property type="entry name" value="GGDEF_dom"/>
</dbReference>
<feature type="transmembrane region" description="Helical" evidence="1">
    <location>
        <begin position="89"/>
        <end position="107"/>
    </location>
</feature>
<dbReference type="SMART" id="SM00052">
    <property type="entry name" value="EAL"/>
    <property type="match status" value="1"/>
</dbReference>
<keyword evidence="1" id="KW-0812">Transmembrane</keyword>
<dbReference type="AlphaFoldDB" id="K6YF30"/>
<comment type="caution">
    <text evidence="3">The sequence shown here is derived from an EMBL/GenBank/DDBJ whole genome shotgun (WGS) entry which is preliminary data.</text>
</comment>
<reference evidence="4" key="1">
    <citation type="journal article" date="2014" name="Environ. Microbiol.">
        <title>Comparative genomics of the marine bacterial genus Glaciecola reveals the high degree of genomic diversity and genomic characteristic for cold adaptation.</title>
        <authorList>
            <person name="Qin Q.L."/>
            <person name="Xie B.B."/>
            <person name="Yu Y."/>
            <person name="Shu Y.L."/>
            <person name="Rong J.C."/>
            <person name="Zhang Y.J."/>
            <person name="Zhao D.L."/>
            <person name="Chen X.L."/>
            <person name="Zhang X.Y."/>
            <person name="Chen B."/>
            <person name="Zhou B.C."/>
            <person name="Zhang Y.Z."/>
        </authorList>
    </citation>
    <scope>NUCLEOTIDE SEQUENCE [LARGE SCALE GENOMIC DNA]</scope>
    <source>
        <strain evidence="4">LMG 21857</strain>
    </source>
</reference>
<feature type="transmembrane region" description="Helical" evidence="1">
    <location>
        <begin position="62"/>
        <end position="82"/>
    </location>
</feature>
<organism evidence="3 4">
    <name type="scientific">Paraglaciecola polaris LMG 21857</name>
    <dbReference type="NCBI Taxonomy" id="1129793"/>
    <lineage>
        <taxon>Bacteria</taxon>
        <taxon>Pseudomonadati</taxon>
        <taxon>Pseudomonadota</taxon>
        <taxon>Gammaproteobacteria</taxon>
        <taxon>Alteromonadales</taxon>
        <taxon>Alteromonadaceae</taxon>
        <taxon>Paraglaciecola</taxon>
    </lineage>
</organism>
<dbReference type="GO" id="GO:0071111">
    <property type="term" value="F:cyclic-guanylate-specific phosphodiesterase activity"/>
    <property type="evidence" value="ECO:0007669"/>
    <property type="project" value="InterPro"/>
</dbReference>
<dbReference type="PANTHER" id="PTHR33121">
    <property type="entry name" value="CYCLIC DI-GMP PHOSPHODIESTERASE PDEF"/>
    <property type="match status" value="1"/>
</dbReference>
<dbReference type="InterPro" id="IPR029787">
    <property type="entry name" value="Nucleotide_cyclase"/>
</dbReference>
<dbReference type="Proteomes" id="UP000006322">
    <property type="component" value="Unassembled WGS sequence"/>
</dbReference>
<dbReference type="EMBL" id="BAER01000016">
    <property type="protein sequence ID" value="GAC31324.1"/>
    <property type="molecule type" value="Genomic_DNA"/>
</dbReference>
<dbReference type="SUPFAM" id="SSF141868">
    <property type="entry name" value="EAL domain-like"/>
    <property type="match status" value="1"/>
</dbReference>
<dbReference type="CDD" id="cd01948">
    <property type="entry name" value="EAL"/>
    <property type="match status" value="1"/>
</dbReference>
<dbReference type="InterPro" id="IPR001633">
    <property type="entry name" value="EAL_dom"/>
</dbReference>
<evidence type="ECO:0000259" key="2">
    <source>
        <dbReference type="PROSITE" id="PS50883"/>
    </source>
</evidence>
<evidence type="ECO:0000313" key="3">
    <source>
        <dbReference type="EMBL" id="GAC31324.1"/>
    </source>
</evidence>
<dbReference type="Gene3D" id="3.30.70.270">
    <property type="match status" value="1"/>
</dbReference>
<name>K6YF30_9ALTE</name>
<feature type="transmembrane region" description="Helical" evidence="1">
    <location>
        <begin position="37"/>
        <end position="56"/>
    </location>
</feature>
<dbReference type="SMART" id="SM00267">
    <property type="entry name" value="GGDEF"/>
    <property type="match status" value="1"/>
</dbReference>
<dbReference type="Gene3D" id="3.30.450.20">
    <property type="entry name" value="PAS domain"/>
    <property type="match status" value="1"/>
</dbReference>
<sequence length="760" mass="85491">MLFFVRFKQQLTDYFYLRDDYLPSAQVEAWRISSLRIMLVSILLLCAVFVIQSAWQSVIEKVAYVIPMALTFYIALALLLLISRRYYRTSAYSLLALIILAGISFNATQHNQILSMIGPIVMYSTPFVAFMLLGWKVGIMCIALNTIPLYILINQISLADYVTPFPVQEHANYYVHVILFVFFNLCIPLAIARASTAAKRGNQFNIERNQVLSNQSQLYHALFVTAQTAKIIIDSNRNIIEANDSAQSLLLTSLPKHFIGLDIDKVFPELSNENSDLVVNRTLGAKMKVFELSVRTIDDKQHTIVTIQDVSAKALLHKTLAVQTQARQRLKLYDESIGLPNRQWLENKITTNGEHVNGTIALCAIRLNNGYFIEQKYGFLSLPKVLRKLADMLNEHFGERSFIAVLDKYSLGIAIPIIDDANTKTAINQLVATLPRNIQVNEHSIHLDCKAGVATYQQNVNASRLINNALHAVTVSELTINYYETGSQQRFIEHQEISILLSEALTHDELYVEYQPKVRGDGTLIGMEALLRWNSPVIGRVSPGVFIPIAEQSGLVLALTRWLINHVCAQLKLWELEGLAILPVAINISGPDLDQKDFKKYLINSVVEHDIKPYYLELELTESAKTQNIPDAIATVRYLASFGFCITLDDFGVGYSGLSKLTNFPVQRVKIDRQFITNIQSDAKNAKVVEAIVAMCKVFKIDVLAEGVEDLREVDCLLAMGCASFQGFAFARPMSKENIAKLMNNKLMPNVKLPLARHRV</sequence>
<dbReference type="OrthoDB" id="6324269at2"/>
<keyword evidence="1" id="KW-1133">Transmembrane helix</keyword>
<dbReference type="SUPFAM" id="SSF55073">
    <property type="entry name" value="Nucleotide cyclase"/>
    <property type="match status" value="1"/>
</dbReference>
<keyword evidence="4" id="KW-1185">Reference proteome</keyword>
<keyword evidence="1" id="KW-0472">Membrane</keyword>
<proteinExistence type="predicted"/>
<protein>
    <submittedName>
        <fullName evidence="3">Diguanylate cyclase/phosphodiesterase</fullName>
    </submittedName>
</protein>
<evidence type="ECO:0000256" key="1">
    <source>
        <dbReference type="SAM" id="Phobius"/>
    </source>
</evidence>
<dbReference type="PROSITE" id="PS50883">
    <property type="entry name" value="EAL"/>
    <property type="match status" value="1"/>
</dbReference>
<accession>K6YF30</accession>
<feature type="transmembrane region" description="Helical" evidence="1">
    <location>
        <begin position="173"/>
        <end position="192"/>
    </location>
</feature>
<evidence type="ECO:0000313" key="4">
    <source>
        <dbReference type="Proteomes" id="UP000006322"/>
    </source>
</evidence>
<dbReference type="Gene3D" id="3.20.20.450">
    <property type="entry name" value="EAL domain"/>
    <property type="match status" value="1"/>
</dbReference>
<dbReference type="Pfam" id="PF00990">
    <property type="entry name" value="GGDEF"/>
    <property type="match status" value="1"/>
</dbReference>
<dbReference type="Pfam" id="PF00563">
    <property type="entry name" value="EAL"/>
    <property type="match status" value="1"/>
</dbReference>